<keyword evidence="1 4" id="KW-0973">c-di-GMP</keyword>
<evidence type="ECO:0000259" key="5">
    <source>
        <dbReference type="Pfam" id="PF07238"/>
    </source>
</evidence>
<dbReference type="InterPro" id="IPR012349">
    <property type="entry name" value="Split_barrel_FMN-bd"/>
</dbReference>
<dbReference type="Proteomes" id="UP000294801">
    <property type="component" value="Unassembled WGS sequence"/>
</dbReference>
<keyword evidence="2 4" id="KW-0547">Nucleotide-binding</keyword>
<reference evidence="7 8" key="1">
    <citation type="submission" date="2019-03" db="EMBL/GenBank/DDBJ databases">
        <title>Genomic Encyclopedia of Type Strains, Phase IV (KMG-IV): sequencing the most valuable type-strain genomes for metagenomic binning, comparative biology and taxonomic classification.</title>
        <authorList>
            <person name="Goeker M."/>
        </authorList>
    </citation>
    <scope>NUCLEOTIDE SEQUENCE [LARGE SCALE GENOMIC DNA]</scope>
    <source>
        <strain evidence="7 8">DSM 18507</strain>
    </source>
</reference>
<dbReference type="Pfam" id="PF07317">
    <property type="entry name" value="PilZN"/>
    <property type="match status" value="1"/>
</dbReference>
<feature type="domain" description="PilZ" evidence="5">
    <location>
        <begin position="127"/>
        <end position="239"/>
    </location>
</feature>
<keyword evidence="3 4" id="KW-0975">Bacterial flagellum</keyword>
<comment type="subcellular location">
    <subcellularLocation>
        <location evidence="4">Bacterial flagellum basal body</location>
    </subcellularLocation>
</comment>
<evidence type="ECO:0000256" key="3">
    <source>
        <dbReference type="ARBA" id="ARBA00023143"/>
    </source>
</evidence>
<dbReference type="InterPro" id="IPR009926">
    <property type="entry name" value="T3SS_YcgR_PilZN"/>
</dbReference>
<name>A0ABY2CX06_GULMO</name>
<feature type="domain" description="Type III secretion system flagellar brake protein YcgR PilZN" evidence="6">
    <location>
        <begin position="21"/>
        <end position="122"/>
    </location>
</feature>
<comment type="caution">
    <text evidence="7">The sequence shown here is derived from an EMBL/GenBank/DDBJ whole genome shotgun (WGS) entry which is preliminary data.</text>
</comment>
<sequence length="250" mass="27803">MTELPLPPPEENGPDLDLSRYTLKNRLEVAYHLRTLVQHGDAITVFANRGQDFLLSRLLSVEDDQLVFDCSADESANQKLLLSERNVFVAAPDGVKTQFSTPAARRIQFEGRPAFATALPDEAIKLQRREFFRIQTVAAPPVVCVIGDFPGGRQAFPLFDISLGGVALTVPHTGAGFEKGTCYQACRIDLGSFGTLDVTLEVRHHLRDTLRSGQERLRVGCAFVALPTAMENRLQRFVANLERERRALVR</sequence>
<evidence type="ECO:0000256" key="1">
    <source>
        <dbReference type="ARBA" id="ARBA00022636"/>
    </source>
</evidence>
<keyword evidence="7" id="KW-0969">Cilium</keyword>
<evidence type="ECO:0000256" key="2">
    <source>
        <dbReference type="ARBA" id="ARBA00022741"/>
    </source>
</evidence>
<evidence type="ECO:0000313" key="7">
    <source>
        <dbReference type="EMBL" id="TCW31861.1"/>
    </source>
</evidence>
<comment type="function">
    <text evidence="4">Acts as a flagellar brake, regulating swimming and swarming in a bis-(3'-5') cyclic diguanylic acid (c-di-GMP)-dependent manner. Binds 1 c-di-GMP dimer per subunit. Increasing levels of c-di-GMP lead to decreased motility.</text>
</comment>
<comment type="subunit">
    <text evidence="4">Monomer. Interacts with the flagellar basal bodies.</text>
</comment>
<proteinExistence type="inferred from homology"/>
<gene>
    <name evidence="4" type="primary">ycgR</name>
    <name evidence="7" type="ORF">EV669_104230</name>
</gene>
<keyword evidence="7" id="KW-0966">Cell projection</keyword>
<dbReference type="RefSeq" id="WP_132098352.1">
    <property type="nucleotide sequence ID" value="NZ_SMDA01000004.1"/>
</dbReference>
<keyword evidence="8" id="KW-1185">Reference proteome</keyword>
<dbReference type="InterPro" id="IPR023787">
    <property type="entry name" value="T3SS_YcgR"/>
</dbReference>
<organism evidence="7 8">
    <name type="scientific">Gulbenkiania mobilis</name>
    <dbReference type="NCBI Taxonomy" id="397457"/>
    <lineage>
        <taxon>Bacteria</taxon>
        <taxon>Pseudomonadati</taxon>
        <taxon>Pseudomonadota</taxon>
        <taxon>Betaproteobacteria</taxon>
        <taxon>Neisseriales</taxon>
        <taxon>Chromobacteriaceae</taxon>
        <taxon>Gulbenkiania</taxon>
    </lineage>
</organism>
<dbReference type="Gene3D" id="2.30.110.10">
    <property type="entry name" value="Electron Transport, Fmn-binding Protein, Chain A"/>
    <property type="match status" value="1"/>
</dbReference>
<dbReference type="Gene3D" id="2.40.10.220">
    <property type="entry name" value="predicted glycosyltransferase like domains"/>
    <property type="match status" value="1"/>
</dbReference>
<dbReference type="Pfam" id="PF07238">
    <property type="entry name" value="PilZ"/>
    <property type="match status" value="1"/>
</dbReference>
<accession>A0ABY2CX06</accession>
<protein>
    <recommendedName>
        <fullName evidence="4">Flagellar brake protein YcgR</fullName>
    </recommendedName>
    <alternativeName>
        <fullName evidence="4">Cyclic di-GMP binding protein YcgR</fullName>
    </alternativeName>
</protein>
<dbReference type="InterPro" id="IPR009875">
    <property type="entry name" value="PilZ_domain"/>
</dbReference>
<evidence type="ECO:0000313" key="8">
    <source>
        <dbReference type="Proteomes" id="UP000294801"/>
    </source>
</evidence>
<comment type="similarity">
    <text evidence="4">Belongs to the YcgR family.</text>
</comment>
<evidence type="ECO:0000259" key="6">
    <source>
        <dbReference type="Pfam" id="PF07317"/>
    </source>
</evidence>
<dbReference type="EMBL" id="SMDA01000004">
    <property type="protein sequence ID" value="TCW31861.1"/>
    <property type="molecule type" value="Genomic_DNA"/>
</dbReference>
<dbReference type="HAMAP" id="MF_01457">
    <property type="entry name" value="YcgR"/>
    <property type="match status" value="1"/>
</dbReference>
<keyword evidence="7" id="KW-0282">Flagellum</keyword>
<evidence type="ECO:0000256" key="4">
    <source>
        <dbReference type="HAMAP-Rule" id="MF_01457"/>
    </source>
</evidence>